<evidence type="ECO:0000256" key="1">
    <source>
        <dbReference type="SAM" id="MobiDB-lite"/>
    </source>
</evidence>
<dbReference type="AlphaFoldDB" id="J0WS70"/>
<feature type="compositionally biased region" description="Polar residues" evidence="1">
    <location>
        <begin position="1"/>
        <end position="16"/>
    </location>
</feature>
<dbReference type="Pfam" id="PF22301">
    <property type="entry name" value="AUDH_beta_propeller"/>
    <property type="match status" value="1"/>
</dbReference>
<protein>
    <recommendedName>
        <fullName evidence="2">Aldos-2-ulose dehydratase beta-propeller domain-containing protein</fullName>
    </recommendedName>
</protein>
<dbReference type="InterPro" id="IPR054583">
    <property type="entry name" value="Beta-prop_AUDH"/>
</dbReference>
<dbReference type="KEGG" id="adl:AURDEDRAFT_176002"/>
<proteinExistence type="predicted"/>
<dbReference type="OrthoDB" id="5378718at2759"/>
<dbReference type="SUPFAM" id="SSF69318">
    <property type="entry name" value="Integrin alpha N-terminal domain"/>
    <property type="match status" value="1"/>
</dbReference>
<evidence type="ECO:0000313" key="4">
    <source>
        <dbReference type="Proteomes" id="UP000006514"/>
    </source>
</evidence>
<feature type="region of interest" description="Disordered" evidence="1">
    <location>
        <begin position="1"/>
        <end position="20"/>
    </location>
</feature>
<evidence type="ECO:0000259" key="2">
    <source>
        <dbReference type="Pfam" id="PF22301"/>
    </source>
</evidence>
<name>J0WS70_AURST</name>
<sequence>MCAEQNNSTSSISNTAGGTGQALIPDPTETLVAANIPDGYWLEAFYFHEKDKFPDLIGYGLGFPGKPSIIVHYVNPKNSAKPHDAAWEPIPIQTLDFPVSMAFADFTGDGFNDIVICDHYGPSMDDLWDAKTKAGGRVQYLKNPGDRLAKNDWQANHIGTSTGMHRVKGAANCERFSRVMSQRVYPA</sequence>
<keyword evidence="4" id="KW-1185">Reference proteome</keyword>
<gene>
    <name evidence="3" type="ORF">AURDEDRAFT_176002</name>
</gene>
<reference evidence="4" key="1">
    <citation type="journal article" date="2012" name="Science">
        <title>The Paleozoic origin of enzymatic lignin decomposition reconstructed from 31 fungal genomes.</title>
        <authorList>
            <person name="Floudas D."/>
            <person name="Binder M."/>
            <person name="Riley R."/>
            <person name="Barry K."/>
            <person name="Blanchette R.A."/>
            <person name="Henrissat B."/>
            <person name="Martinez A.T."/>
            <person name="Otillar R."/>
            <person name="Spatafora J.W."/>
            <person name="Yadav J.S."/>
            <person name="Aerts A."/>
            <person name="Benoit I."/>
            <person name="Boyd A."/>
            <person name="Carlson A."/>
            <person name="Copeland A."/>
            <person name="Coutinho P.M."/>
            <person name="de Vries R.P."/>
            <person name="Ferreira P."/>
            <person name="Findley K."/>
            <person name="Foster B."/>
            <person name="Gaskell J."/>
            <person name="Glotzer D."/>
            <person name="Gorecki P."/>
            <person name="Heitman J."/>
            <person name="Hesse C."/>
            <person name="Hori C."/>
            <person name="Igarashi K."/>
            <person name="Jurgens J.A."/>
            <person name="Kallen N."/>
            <person name="Kersten P."/>
            <person name="Kohler A."/>
            <person name="Kuees U."/>
            <person name="Kumar T.K.A."/>
            <person name="Kuo A."/>
            <person name="LaButti K."/>
            <person name="Larrondo L.F."/>
            <person name="Lindquist E."/>
            <person name="Ling A."/>
            <person name="Lombard V."/>
            <person name="Lucas S."/>
            <person name="Lundell T."/>
            <person name="Martin R."/>
            <person name="McLaughlin D.J."/>
            <person name="Morgenstern I."/>
            <person name="Morin E."/>
            <person name="Murat C."/>
            <person name="Nagy L.G."/>
            <person name="Nolan M."/>
            <person name="Ohm R.A."/>
            <person name="Patyshakuliyeva A."/>
            <person name="Rokas A."/>
            <person name="Ruiz-Duenas F.J."/>
            <person name="Sabat G."/>
            <person name="Salamov A."/>
            <person name="Samejima M."/>
            <person name="Schmutz J."/>
            <person name="Slot J.C."/>
            <person name="St John F."/>
            <person name="Stenlid J."/>
            <person name="Sun H."/>
            <person name="Sun S."/>
            <person name="Syed K."/>
            <person name="Tsang A."/>
            <person name="Wiebenga A."/>
            <person name="Young D."/>
            <person name="Pisabarro A."/>
            <person name="Eastwood D.C."/>
            <person name="Martin F."/>
            <person name="Cullen D."/>
            <person name="Grigoriev I.V."/>
            <person name="Hibbett D.S."/>
        </authorList>
    </citation>
    <scope>NUCLEOTIDE SEQUENCE [LARGE SCALE GENOMIC DNA]</scope>
    <source>
        <strain evidence="4">TFB10046</strain>
    </source>
</reference>
<dbReference type="Proteomes" id="UP000006514">
    <property type="component" value="Unassembled WGS sequence"/>
</dbReference>
<accession>J0WS70</accession>
<dbReference type="EMBL" id="JH687913">
    <property type="protein sequence ID" value="EJD34917.1"/>
    <property type="molecule type" value="Genomic_DNA"/>
</dbReference>
<organism evidence="3 4">
    <name type="scientific">Auricularia subglabra (strain TFB-10046 / SS5)</name>
    <name type="common">White-rot fungus</name>
    <name type="synonym">Auricularia delicata (strain TFB10046)</name>
    <dbReference type="NCBI Taxonomy" id="717982"/>
    <lineage>
        <taxon>Eukaryota</taxon>
        <taxon>Fungi</taxon>
        <taxon>Dikarya</taxon>
        <taxon>Basidiomycota</taxon>
        <taxon>Agaricomycotina</taxon>
        <taxon>Agaricomycetes</taxon>
        <taxon>Auriculariales</taxon>
        <taxon>Auriculariaceae</taxon>
        <taxon>Auricularia</taxon>
    </lineage>
</organism>
<feature type="domain" description="Aldos-2-ulose dehydratase beta-propeller" evidence="2">
    <location>
        <begin position="135"/>
        <end position="169"/>
    </location>
</feature>
<dbReference type="InterPro" id="IPR028994">
    <property type="entry name" value="Integrin_alpha_N"/>
</dbReference>
<evidence type="ECO:0000313" key="3">
    <source>
        <dbReference type="EMBL" id="EJD34917.1"/>
    </source>
</evidence>
<dbReference type="InParanoid" id="J0WS70"/>